<comment type="caution">
    <text evidence="9">Lacks conserved residue(s) required for the propagation of feature annotation.</text>
</comment>
<feature type="compositionally biased region" description="Low complexity" evidence="11">
    <location>
        <begin position="1741"/>
        <end position="1752"/>
    </location>
</feature>
<feature type="chain" id="PRO_5006457058" evidence="12">
    <location>
        <begin position="23"/>
        <end position="2704"/>
    </location>
</feature>
<feature type="compositionally biased region" description="Basic and acidic residues" evidence="11">
    <location>
        <begin position="1523"/>
        <end position="1539"/>
    </location>
</feature>
<dbReference type="InterPro" id="IPR002172">
    <property type="entry name" value="LDrepeatLR_classA_rpt"/>
</dbReference>
<dbReference type="InterPro" id="IPR001254">
    <property type="entry name" value="Trypsin_dom"/>
</dbReference>
<keyword evidence="17" id="KW-1185">Reference proteome</keyword>
<dbReference type="EMBL" id="CH933816">
    <property type="protein sequence ID" value="EDW17350.2"/>
    <property type="molecule type" value="Genomic_DNA"/>
</dbReference>
<dbReference type="GO" id="GO:0004252">
    <property type="term" value="F:serine-type endopeptidase activity"/>
    <property type="evidence" value="ECO:0007669"/>
    <property type="project" value="InterPro"/>
</dbReference>
<dbReference type="SMART" id="SM00494">
    <property type="entry name" value="ChtBD2"/>
    <property type="match status" value="17"/>
</dbReference>
<dbReference type="CDD" id="cd00112">
    <property type="entry name" value="LDLa"/>
    <property type="match status" value="2"/>
</dbReference>
<evidence type="ECO:0000259" key="13">
    <source>
        <dbReference type="PROSITE" id="PS50240"/>
    </source>
</evidence>
<dbReference type="PROSITE" id="PS50287">
    <property type="entry name" value="SRCR_2"/>
    <property type="match status" value="2"/>
</dbReference>
<dbReference type="MEROPS" id="S01.461"/>
<dbReference type="InParanoid" id="B4L9H5"/>
<feature type="region of interest" description="Disordered" evidence="11">
    <location>
        <begin position="1478"/>
        <end position="1753"/>
    </location>
</feature>
<dbReference type="SMART" id="SM00192">
    <property type="entry name" value="LDLa"/>
    <property type="match status" value="2"/>
</dbReference>
<sequence length="2704" mass="298689">MIGRAWSLALSLLVLNLAESIAYHQPGQSGLSTTTQAQEQVACPSHFRGLKPYEHDCHRFINCAEGRPVIQTCGPGTAFNAVIQTCDHQSQVSCEGQPGRSARLLERPLEPRCEPGFSGLQPHPSDCTKFLNCANGQTFIQSCGPGTAFSPTQLVCDYKHKVNCGAASGQGEVKGTSVSLECPAGARGPVPYPNDQSKYIICETGVHPRLEQCLPGWVFNTHSLTCSVSGASSASADYSSAARFSGLLCPGGVDGLFVHPFDQTKFLNCKAGKIAVQSCSPGQVFSISKGYCQPKTQLLYTDYVAYFVSQISIEYSLMLTSCPAGTDGVHLYPYDAGKYIRCTAGELSIISCGEDLAYSFIKSACRPSRQVTRNERVKFFSELSFQGGSYSYTDSQAFQSALKSCPVDLRGNYAYPFHAGHYVLCQNGLLQVVSCPAGSVYSLSTKRCSARQQLSPHDFLDYAYINVQLSTNFMQDLTTVTCPANAQGYYLHPFDCTKYISCRDQQTSIESCKRGEVFSISRRLCVARDQLVAPYDRVEYLTDTQHEFNQENLAHQGRELQTNAQPTNDNEEVVCPAGASGVQPHPYDCTKFLNCANGQTFIQDCGPGTAFSPSLLVCDYKDKVDCGQGYLYTGQSRKNYGGGVTGAFEGHQGGSSTGVSSESTSRSSTGLSCPVGARGNVFYPHDPSKYILCGIGVEPRLEQCPHGEIFDRHSLICTPTGSSSAHTDFTSAARLRDLLCPGGVEGLFAHPFDQTKFLNCKAGKIAVQSCILSNVFSISKGYCQPKTQLVYTDYVAYIVSQISNEYSLMLTRCPEGTDGLHLYPYDAGKYVRCAAGGELSILNCGESMAYSFVQRACRPKGQVTLAERVKFFSEQSLQEGSYSYTDSQAFQSALKSCPVNLRGNYAYPFHAGHYVLCQNGLLQVESCPAGSVYSLSTRRCSARQQLSSYDFLDYAYISGQLSTNFMQDLTTVTCPANAQGYYLHPFDCTKYLNCRDQQTSIESCERGEVFSISRRLCVARDQLVAPYDRVDYLTETQHEFYQGNQINHEGRELQTNEQTGYANGYINCPPGASGLRAHPYDCIKFLNCANGQTFIQSCEPGKAFNAANGVCDFIEQVDCSGRTKETLPPSNLLYNPNAISATAGSYRLVCPDQVYGLFAHPFDARSYIYCSEGHTTIRQCPGSEMFSLSRSYCLQGELVPVTDRVAFNYAVEHLESVVSCPRGAVGNYAYPFDCTQYLSCGEGLTRLQSCPNGLHFSLSLRRCQPVEQVQRSDRVYLLSELRIFYEWWQQMHRLGKSSTIICPYGLIGNFQHPTQPTKYINCAAQNAQAFIYSCPVGQVFSVSHRLCVPDSEVPEYDRCSYHQDSSSWIDLRYDNRESKAYVQPSHGPADQFASGSGVKTTVTASGNRWSNMNMDRPAGFGQPQANGWSGQGSFYQQQAPAQSVLYVEGSLLPNRNYPPTTPNAIYKAALAPVSPNTGNVEAVAPSPRQNFSRSQRPHRPYSPTLPGQRPLDLDDYQPGPYGERPEDQLPSETHRDQFHRPQPTLPSNHKPTPHIQPNPIPGQRPLDLEYEPDEQDRASANPSLPSNHNPSSHGTPHPVADESNLFGGLQPPTPPPRTPGFKPIYSRPNSSPGQRPLDLDYNPTPRQPSTGFNPSHLHPISHAPALPGQRPIDLDHIPDSDSDSETTVDQPYPTYHEASARVPTVPANHSPTYRGQPQPVDDESNLYGGLQPPTRSNLPESTTIPTTSTTRSNLRTFPIYPPVFNATPALRPHYSPSYAGVAHSHNTSWQKVPPRNQVPDLFNDQDEYDEADFGDETTSTTERSALKPPPFSHNFYNPTQSAAVSPPSRDALNEALRLMLRPYFNHSGNVKADSVHLAESAIASAIIKPPISTTTQRTTLGVRHTPDDDVEMIVAGEQASLDIDSDDPSVVPDAGETARTEQTLNPTTYASRYDTTDFQRGTRRVDIIDSSTNANLNPNPQSNTNNWHSREFHRRHPNMPDPFEKPQHHYHHPHHQHHGPHHHQHSPSYHARHPNLPNPFNPTNEEPQPTPRTKFESEPNQDTDPDTEFEEGDFLPNPNAEVTTPPTSQIHLRSGFLDEPCEFDCGGGKCVKQSQVCDGVNNCGNRRDESQCEHLGYQVRLTGGESPHMGRIEVKVNGQWGYVCDDKFGLPDADVVCRELGYKMGASEVRGNSYYEPTERNFNYVMDKLECRGNETKLKDCDFMGWGVHNCAVDEVVGVVCKVPVLKCPNNSWLCQASKECIPPAFVCDNTVDCADKSDESDAVCKAPIGYRLEGGRSSLEGRLEVKYHGVWGSVCDDDFNVRAAQVACNSLGYYGEAKIEKNIFGPGSGPIWLDQVMCQGNETSIDLCRHWNWGEHNCNHTEDVSLRCTAGPPPRQARQRIRLQALSKDKSAGQASNISLSDIGLWERSSKALRTPRRCGIFKDDLFDEFLHPEQRVVQGNVARRGRHPWQATIRTRGRGGISSHWCGAVVISKRHLLTAAHCVYGHPKGAYFVRVGDHYANIAEHSEVDSFIETWYTHEQFRQPTHMNNDIALVVLKTPLKFNDYVQPICLPEPGAPLLENRTCTISGWGSIKSGVSTPSQELRAAQLPILADTTCKQMNVYGDAMTEGMFCAGSMDASVDACEGDSGGPLVCSDEDGETLYGIISWGQHCGYQNRPGVYVRVCHYVDWIYEKINQSLRRLK</sequence>
<keyword evidence="12" id="KW-0732">Signal</keyword>
<keyword evidence="4 10" id="KW-0378">Hydrolase</keyword>
<evidence type="ECO:0000256" key="7">
    <source>
        <dbReference type="ARBA" id="ARBA00023180"/>
    </source>
</evidence>
<keyword evidence="5 10" id="KW-0720">Serine protease</keyword>
<feature type="domain" description="Chitin-binding type-2" evidence="15">
    <location>
        <begin position="971"/>
        <end position="1017"/>
    </location>
</feature>
<dbReference type="GO" id="GO:0035008">
    <property type="term" value="P:positive regulation of melanization defense response"/>
    <property type="evidence" value="ECO:0007669"/>
    <property type="project" value="UniProtKB-ARBA"/>
</dbReference>
<dbReference type="Gene3D" id="4.10.400.10">
    <property type="entry name" value="Low-density Lipoprotein Receptor"/>
    <property type="match status" value="2"/>
</dbReference>
<feature type="domain" description="Chitin-binding type-2" evidence="15">
    <location>
        <begin position="572"/>
        <end position="628"/>
    </location>
</feature>
<feature type="domain" description="Peptidase S1" evidence="13">
    <location>
        <begin position="2458"/>
        <end position="2697"/>
    </location>
</feature>
<dbReference type="PRINTS" id="PR00258">
    <property type="entry name" value="SPERACTRCPTR"/>
</dbReference>
<feature type="compositionally biased region" description="Low complexity" evidence="11">
    <location>
        <begin position="1578"/>
        <end position="1593"/>
    </location>
</feature>
<feature type="domain" description="Chitin-binding type-2" evidence="15">
    <location>
        <begin position="479"/>
        <end position="525"/>
    </location>
</feature>
<keyword evidence="6 9" id="KW-1015">Disulfide bond</keyword>
<dbReference type="SMART" id="SM00202">
    <property type="entry name" value="SR"/>
    <property type="match status" value="2"/>
</dbReference>
<feature type="domain" description="Chitin-binding type-2" evidence="15">
    <location>
        <begin position="1299"/>
        <end position="1361"/>
    </location>
</feature>
<feature type="compositionally biased region" description="Basic residues" evidence="11">
    <location>
        <begin position="2008"/>
        <end position="2033"/>
    </location>
</feature>
<feature type="compositionally biased region" description="Low complexity" evidence="11">
    <location>
        <begin position="1972"/>
        <end position="1986"/>
    </location>
</feature>
<dbReference type="Gene3D" id="2.40.10.10">
    <property type="entry name" value="Trypsin-like serine proteases"/>
    <property type="match status" value="1"/>
</dbReference>
<dbReference type="GO" id="GO:0042593">
    <property type="term" value="P:glucose homeostasis"/>
    <property type="evidence" value="ECO:0007669"/>
    <property type="project" value="EnsemblMetazoa"/>
</dbReference>
<dbReference type="Pfam" id="PF00089">
    <property type="entry name" value="Trypsin"/>
    <property type="match status" value="1"/>
</dbReference>
<dbReference type="PROSITE" id="PS00135">
    <property type="entry name" value="TRYPSIN_SER"/>
    <property type="match status" value="1"/>
</dbReference>
<feature type="region of interest" description="Disordered" evidence="11">
    <location>
        <begin position="1969"/>
        <end position="2091"/>
    </location>
</feature>
<evidence type="ECO:0000256" key="3">
    <source>
        <dbReference type="ARBA" id="ARBA00022670"/>
    </source>
</evidence>
<dbReference type="InterPro" id="IPR001314">
    <property type="entry name" value="Peptidase_S1A"/>
</dbReference>
<feature type="domain" description="Chitin-binding type-2" evidence="15">
    <location>
        <begin position="40"/>
        <end position="96"/>
    </location>
</feature>
<dbReference type="InterPro" id="IPR009003">
    <property type="entry name" value="Peptidase_S1_PA"/>
</dbReference>
<dbReference type="CDD" id="cd00190">
    <property type="entry name" value="Tryp_SPc"/>
    <property type="match status" value="1"/>
</dbReference>
<dbReference type="FunFam" id="2.40.10.10:FF:000015">
    <property type="entry name" value="Atrial natriuretic peptide-converting enzyme"/>
    <property type="match status" value="1"/>
</dbReference>
<evidence type="ECO:0000256" key="10">
    <source>
        <dbReference type="RuleBase" id="RU363034"/>
    </source>
</evidence>
<feature type="domain" description="SRCR" evidence="14">
    <location>
        <begin position="2291"/>
        <end position="2390"/>
    </location>
</feature>
<dbReference type="InterPro" id="IPR043504">
    <property type="entry name" value="Peptidase_S1_PA_chymotrypsin"/>
</dbReference>
<dbReference type="PROSITE" id="PS00420">
    <property type="entry name" value="SRCR_1"/>
    <property type="match status" value="2"/>
</dbReference>
<feature type="domain" description="Chitin-binding type-2" evidence="15">
    <location>
        <begin position="1147"/>
        <end position="1203"/>
    </location>
</feature>
<dbReference type="FunFam" id="2.170.140.10:FF:000003">
    <property type="entry name" value="Tequila, isoform D"/>
    <property type="match status" value="5"/>
</dbReference>
<evidence type="ECO:0000256" key="9">
    <source>
        <dbReference type="PROSITE-ProRule" id="PRU00196"/>
    </source>
</evidence>
<dbReference type="SUPFAM" id="SSF56487">
    <property type="entry name" value="SRCR-like"/>
    <property type="match status" value="2"/>
</dbReference>
<dbReference type="GO" id="GO:0006508">
    <property type="term" value="P:proteolysis"/>
    <property type="evidence" value="ECO:0007669"/>
    <property type="project" value="UniProtKB-KW"/>
</dbReference>
<comment type="subcellular location">
    <subcellularLocation>
        <location evidence="1">Secreted</location>
    </subcellularLocation>
</comment>
<feature type="signal peptide" evidence="12">
    <location>
        <begin position="1"/>
        <end position="22"/>
    </location>
</feature>
<dbReference type="Proteomes" id="UP000009192">
    <property type="component" value="Unassembled WGS sequence"/>
</dbReference>
<evidence type="ECO:0000256" key="1">
    <source>
        <dbReference type="ARBA" id="ARBA00004613"/>
    </source>
</evidence>
<organism evidence="16 17">
    <name type="scientific">Drosophila mojavensis</name>
    <name type="common">Fruit fly</name>
    <dbReference type="NCBI Taxonomy" id="7230"/>
    <lineage>
        <taxon>Eukaryota</taxon>
        <taxon>Metazoa</taxon>
        <taxon>Ecdysozoa</taxon>
        <taxon>Arthropoda</taxon>
        <taxon>Hexapoda</taxon>
        <taxon>Insecta</taxon>
        <taxon>Pterygota</taxon>
        <taxon>Neoptera</taxon>
        <taxon>Endopterygota</taxon>
        <taxon>Diptera</taxon>
        <taxon>Brachycera</taxon>
        <taxon>Muscomorpha</taxon>
        <taxon>Ephydroidea</taxon>
        <taxon>Drosophilidae</taxon>
        <taxon>Drosophila</taxon>
    </lineage>
</organism>
<dbReference type="InterPro" id="IPR036055">
    <property type="entry name" value="LDL_receptor-like_sf"/>
</dbReference>
<dbReference type="SMART" id="SM00020">
    <property type="entry name" value="Tryp_SPc"/>
    <property type="match status" value="1"/>
</dbReference>
<dbReference type="Pfam" id="PF00057">
    <property type="entry name" value="Ldl_recept_a"/>
    <property type="match status" value="1"/>
</dbReference>
<feature type="domain" description="SRCR" evidence="14">
    <location>
        <begin position="2139"/>
        <end position="2242"/>
    </location>
</feature>
<dbReference type="OrthoDB" id="6020543at2759"/>
<dbReference type="GO" id="GO:0005576">
    <property type="term" value="C:extracellular region"/>
    <property type="evidence" value="ECO:0007669"/>
    <property type="project" value="UniProtKB-SubCell"/>
</dbReference>
<dbReference type="GO" id="GO:0016020">
    <property type="term" value="C:membrane"/>
    <property type="evidence" value="ECO:0007669"/>
    <property type="project" value="InterPro"/>
</dbReference>
<dbReference type="FunFam" id="3.10.250.10:FF:000026">
    <property type="entry name" value="Tequila, isoform D"/>
    <property type="match status" value="2"/>
</dbReference>
<evidence type="ECO:0000256" key="11">
    <source>
        <dbReference type="SAM" id="MobiDB-lite"/>
    </source>
</evidence>
<dbReference type="Pfam" id="PF00530">
    <property type="entry name" value="SRCR"/>
    <property type="match status" value="2"/>
</dbReference>
<dbReference type="InterPro" id="IPR036772">
    <property type="entry name" value="SRCR-like_dom_sf"/>
</dbReference>
<feature type="domain" description="Chitin-binding type-2" evidence="15">
    <location>
        <begin position="1065"/>
        <end position="1121"/>
    </location>
</feature>
<feature type="domain" description="Chitin-binding type-2" evidence="15">
    <location>
        <begin position="894"/>
        <end position="950"/>
    </location>
</feature>
<dbReference type="GO" id="GO:0007616">
    <property type="term" value="P:long-term memory"/>
    <property type="evidence" value="ECO:0007669"/>
    <property type="project" value="EnsemblMetazoa"/>
</dbReference>
<feature type="compositionally biased region" description="Polar residues" evidence="11">
    <location>
        <begin position="2080"/>
        <end position="2091"/>
    </location>
</feature>
<dbReference type="PROSITE" id="PS01209">
    <property type="entry name" value="LDLRA_1"/>
    <property type="match status" value="1"/>
</dbReference>
<dbReference type="Gene3D" id="3.10.250.10">
    <property type="entry name" value="SRCR-like domain"/>
    <property type="match status" value="2"/>
</dbReference>
<dbReference type="FunCoup" id="B4L9H5">
    <property type="interactions" value="2"/>
</dbReference>
<protein>
    <submittedName>
        <fullName evidence="16">Uncharacterized protein, isoform E</fullName>
    </submittedName>
</protein>
<dbReference type="PROSITE" id="PS50068">
    <property type="entry name" value="LDLRA_2"/>
    <property type="match status" value="2"/>
</dbReference>
<dbReference type="GO" id="GO:0160032">
    <property type="term" value="P:Toll receptor ligand protein activation cascade"/>
    <property type="evidence" value="ECO:0007669"/>
    <property type="project" value="UniProtKB-ARBA"/>
</dbReference>
<dbReference type="eggNOG" id="KOG3627">
    <property type="taxonomic scope" value="Eukaryota"/>
</dbReference>
<accession>B4L9H5</accession>
<dbReference type="GO" id="GO:0008061">
    <property type="term" value="F:chitin binding"/>
    <property type="evidence" value="ECO:0007669"/>
    <property type="project" value="InterPro"/>
</dbReference>
<dbReference type="SUPFAM" id="SSF50494">
    <property type="entry name" value="Trypsin-like serine proteases"/>
    <property type="match status" value="1"/>
</dbReference>
<dbReference type="HOGENOM" id="CLU_226901_0_0_1"/>
<feature type="disulfide bond" evidence="9">
    <location>
        <begin position="2359"/>
        <end position="2369"/>
    </location>
</feature>
<feature type="domain" description="Chitin-binding type-2" evidence="15">
    <location>
        <begin position="179"/>
        <end position="236"/>
    </location>
</feature>
<feature type="disulfide bond" evidence="8">
    <location>
        <begin position="2117"/>
        <end position="2132"/>
    </location>
</feature>
<evidence type="ECO:0000256" key="8">
    <source>
        <dbReference type="PROSITE-ProRule" id="PRU00124"/>
    </source>
</evidence>
<keyword evidence="7" id="KW-0325">Glycoprotein</keyword>
<keyword evidence="3 10" id="KW-0645">Protease</keyword>
<dbReference type="InterPro" id="IPR018114">
    <property type="entry name" value="TRYPSIN_HIS"/>
</dbReference>
<evidence type="ECO:0000313" key="16">
    <source>
        <dbReference type="EMBL" id="EDW17350.2"/>
    </source>
</evidence>
<dbReference type="PROSITE" id="PS50940">
    <property type="entry name" value="CHIT_BIND_II"/>
    <property type="match status" value="14"/>
</dbReference>
<evidence type="ECO:0000256" key="6">
    <source>
        <dbReference type="ARBA" id="ARBA00023157"/>
    </source>
</evidence>
<feature type="domain" description="Chitin-binding type-2" evidence="15">
    <location>
        <begin position="402"/>
        <end position="448"/>
    </location>
</feature>
<dbReference type="InterPro" id="IPR033116">
    <property type="entry name" value="TRYPSIN_SER"/>
</dbReference>
<dbReference type="PANTHER" id="PTHR24258">
    <property type="entry name" value="SERINE PROTEASE-RELATED"/>
    <property type="match status" value="1"/>
</dbReference>
<dbReference type="Pfam" id="PF01607">
    <property type="entry name" value="CBM_14"/>
    <property type="match status" value="14"/>
</dbReference>
<dbReference type="InterPro" id="IPR036508">
    <property type="entry name" value="Chitin-bd_dom_sf"/>
</dbReference>
<name>B4L9H5_DROMO</name>
<evidence type="ECO:0000259" key="15">
    <source>
        <dbReference type="PROSITE" id="PS50940"/>
    </source>
</evidence>
<feature type="disulfide bond" evidence="9">
    <location>
        <begin position="2211"/>
        <end position="2221"/>
    </location>
</feature>
<feature type="disulfide bond" evidence="8">
    <location>
        <begin position="2105"/>
        <end position="2123"/>
    </location>
</feature>
<dbReference type="InterPro" id="IPR001190">
    <property type="entry name" value="SRCR"/>
</dbReference>
<dbReference type="InterPro" id="IPR002557">
    <property type="entry name" value="Chitin-bd_dom"/>
</dbReference>
<dbReference type="KEGG" id="dmo:Dmoj_GI16850"/>
<gene>
    <name evidence="16" type="primary">Dmoj\GI16850</name>
    <name evidence="16" type="ORF">Dmoj_GI16850</name>
</gene>
<dbReference type="PROSITE" id="PS00134">
    <property type="entry name" value="TRYPSIN_HIS"/>
    <property type="match status" value="1"/>
</dbReference>
<dbReference type="PANTHER" id="PTHR24258:SF128">
    <property type="entry name" value="TEQUILA, ISOFORM G"/>
    <property type="match status" value="1"/>
</dbReference>
<feature type="domain" description="Chitin-binding type-2" evidence="15">
    <location>
        <begin position="670"/>
        <end position="727"/>
    </location>
</feature>
<dbReference type="SUPFAM" id="SSF57424">
    <property type="entry name" value="LDL receptor-like module"/>
    <property type="match status" value="2"/>
</dbReference>
<evidence type="ECO:0000313" key="17">
    <source>
        <dbReference type="Proteomes" id="UP000009192"/>
    </source>
</evidence>
<feature type="region of interest" description="Disordered" evidence="11">
    <location>
        <begin position="650"/>
        <end position="669"/>
    </location>
</feature>
<feature type="compositionally biased region" description="Low complexity" evidence="11">
    <location>
        <begin position="657"/>
        <end position="669"/>
    </location>
</feature>
<dbReference type="PROSITE" id="PS50240">
    <property type="entry name" value="TRYPSIN_DOM"/>
    <property type="match status" value="1"/>
</dbReference>
<evidence type="ECO:0000256" key="12">
    <source>
        <dbReference type="SAM" id="SignalP"/>
    </source>
</evidence>
<evidence type="ECO:0000256" key="5">
    <source>
        <dbReference type="ARBA" id="ARBA00022825"/>
    </source>
</evidence>
<feature type="domain" description="Chitin-binding type-2" evidence="15">
    <location>
        <begin position="246"/>
        <end position="292"/>
    </location>
</feature>
<feature type="domain" description="Chitin-binding type-2" evidence="15">
    <location>
        <begin position="110"/>
        <end position="166"/>
    </location>
</feature>
<dbReference type="GO" id="GO:0032024">
    <property type="term" value="P:positive regulation of insulin secretion"/>
    <property type="evidence" value="ECO:0007669"/>
    <property type="project" value="EnsemblMetazoa"/>
</dbReference>
<evidence type="ECO:0000256" key="4">
    <source>
        <dbReference type="ARBA" id="ARBA00022801"/>
    </source>
</evidence>
<dbReference type="Gene3D" id="2.170.140.10">
    <property type="entry name" value="Chitin binding domain"/>
    <property type="match status" value="10"/>
</dbReference>
<dbReference type="InterPro" id="IPR023415">
    <property type="entry name" value="LDLR_class-A_CS"/>
</dbReference>
<dbReference type="PRINTS" id="PR00722">
    <property type="entry name" value="CHYMOTRYPSIN"/>
</dbReference>
<proteinExistence type="predicted"/>
<reference evidence="16 17" key="1">
    <citation type="journal article" date="2007" name="Nature">
        <title>Evolution of genes and genomes on the Drosophila phylogeny.</title>
        <authorList>
            <consortium name="Drosophila 12 Genomes Consortium"/>
            <person name="Clark A.G."/>
            <person name="Eisen M.B."/>
            <person name="Smith D.R."/>
            <person name="Bergman C.M."/>
            <person name="Oliver B."/>
            <person name="Markow T.A."/>
            <person name="Kaufman T.C."/>
            <person name="Kellis M."/>
            <person name="Gelbart W."/>
            <person name="Iyer V.N."/>
            <person name="Pollard D.A."/>
            <person name="Sackton T.B."/>
            <person name="Larracuente A.M."/>
            <person name="Singh N.D."/>
            <person name="Abad J.P."/>
            <person name="Abt D.N."/>
            <person name="Adryan B."/>
            <person name="Aguade M."/>
            <person name="Akashi H."/>
            <person name="Anderson W.W."/>
            <person name="Aquadro C.F."/>
            <person name="Ardell D.H."/>
            <person name="Arguello R."/>
            <person name="Artieri C.G."/>
            <person name="Barbash D.A."/>
            <person name="Barker D."/>
            <person name="Barsanti P."/>
            <person name="Batterham P."/>
            <person name="Batzoglou S."/>
            <person name="Begun D."/>
            <person name="Bhutkar A."/>
            <person name="Blanco E."/>
            <person name="Bosak S.A."/>
            <person name="Bradley R.K."/>
            <person name="Brand A.D."/>
            <person name="Brent M.R."/>
            <person name="Brooks A.N."/>
            <person name="Brown R.H."/>
            <person name="Butlin R.K."/>
            <person name="Caggese C."/>
            <person name="Calvi B.R."/>
            <person name="Bernardo de Carvalho A."/>
            <person name="Caspi A."/>
            <person name="Castrezana S."/>
            <person name="Celniker S.E."/>
            <person name="Chang J.L."/>
            <person name="Chapple C."/>
            <person name="Chatterji S."/>
            <person name="Chinwalla A."/>
            <person name="Civetta A."/>
            <person name="Clifton S.W."/>
            <person name="Comeron J.M."/>
            <person name="Costello J.C."/>
            <person name="Coyne J.A."/>
            <person name="Daub J."/>
            <person name="David R.G."/>
            <person name="Delcher A.L."/>
            <person name="Delehaunty K."/>
            <person name="Do C.B."/>
            <person name="Ebling H."/>
            <person name="Edwards K."/>
            <person name="Eickbush T."/>
            <person name="Evans J.D."/>
            <person name="Filipski A."/>
            <person name="Findeiss S."/>
            <person name="Freyhult E."/>
            <person name="Fulton L."/>
            <person name="Fulton R."/>
            <person name="Garcia A.C."/>
            <person name="Gardiner A."/>
            <person name="Garfield D.A."/>
            <person name="Garvin B.E."/>
            <person name="Gibson G."/>
            <person name="Gilbert D."/>
            <person name="Gnerre S."/>
            <person name="Godfrey J."/>
            <person name="Good R."/>
            <person name="Gotea V."/>
            <person name="Gravely B."/>
            <person name="Greenberg A.J."/>
            <person name="Griffiths-Jones S."/>
            <person name="Gross S."/>
            <person name="Guigo R."/>
            <person name="Gustafson E.A."/>
            <person name="Haerty W."/>
            <person name="Hahn M.W."/>
            <person name="Halligan D.L."/>
            <person name="Halpern A.L."/>
            <person name="Halter G.M."/>
            <person name="Han M.V."/>
            <person name="Heger A."/>
            <person name="Hillier L."/>
            <person name="Hinrichs A.S."/>
            <person name="Holmes I."/>
            <person name="Hoskins R.A."/>
            <person name="Hubisz M.J."/>
            <person name="Hultmark D."/>
            <person name="Huntley M.A."/>
            <person name="Jaffe D.B."/>
            <person name="Jagadeeshan S."/>
            <person name="Jeck W.R."/>
            <person name="Johnson J."/>
            <person name="Jones C.D."/>
            <person name="Jordan W.C."/>
            <person name="Karpen G.H."/>
            <person name="Kataoka E."/>
            <person name="Keightley P.D."/>
            <person name="Kheradpour P."/>
            <person name="Kirkness E.F."/>
            <person name="Koerich L.B."/>
            <person name="Kristiansen K."/>
            <person name="Kudrna D."/>
            <person name="Kulathinal R.J."/>
            <person name="Kumar S."/>
            <person name="Kwok R."/>
            <person name="Lander E."/>
            <person name="Langley C.H."/>
            <person name="Lapoint R."/>
            <person name="Lazzaro B.P."/>
            <person name="Lee S.J."/>
            <person name="Levesque L."/>
            <person name="Li R."/>
            <person name="Lin C.F."/>
            <person name="Lin M.F."/>
            <person name="Lindblad-Toh K."/>
            <person name="Llopart A."/>
            <person name="Long M."/>
            <person name="Low L."/>
            <person name="Lozovsky E."/>
            <person name="Lu J."/>
            <person name="Luo M."/>
            <person name="Machado C.A."/>
            <person name="Makalowski W."/>
            <person name="Marzo M."/>
            <person name="Matsuda M."/>
            <person name="Matzkin L."/>
            <person name="McAllister B."/>
            <person name="McBride C.S."/>
            <person name="McKernan B."/>
            <person name="McKernan K."/>
            <person name="Mendez-Lago M."/>
            <person name="Minx P."/>
            <person name="Mollenhauer M.U."/>
            <person name="Montooth K."/>
            <person name="Mount S.M."/>
            <person name="Mu X."/>
            <person name="Myers E."/>
            <person name="Negre B."/>
            <person name="Newfeld S."/>
            <person name="Nielsen R."/>
            <person name="Noor M.A."/>
            <person name="O'Grady P."/>
            <person name="Pachter L."/>
            <person name="Papaceit M."/>
            <person name="Parisi M.J."/>
            <person name="Parisi M."/>
            <person name="Parts L."/>
            <person name="Pedersen J.S."/>
            <person name="Pesole G."/>
            <person name="Phillippy A.M."/>
            <person name="Ponting C.P."/>
            <person name="Pop M."/>
            <person name="Porcelli D."/>
            <person name="Powell J.R."/>
            <person name="Prohaska S."/>
            <person name="Pruitt K."/>
            <person name="Puig M."/>
            <person name="Quesneville H."/>
            <person name="Ram K.R."/>
            <person name="Rand D."/>
            <person name="Rasmussen M.D."/>
            <person name="Reed L.K."/>
            <person name="Reenan R."/>
            <person name="Reily A."/>
            <person name="Remington K.A."/>
            <person name="Rieger T.T."/>
            <person name="Ritchie M.G."/>
            <person name="Robin C."/>
            <person name="Rogers Y.H."/>
            <person name="Rohde C."/>
            <person name="Rozas J."/>
            <person name="Rubenfield M.J."/>
            <person name="Ruiz A."/>
            <person name="Russo S."/>
            <person name="Salzberg S.L."/>
            <person name="Sanchez-Gracia A."/>
            <person name="Saranga D.J."/>
            <person name="Sato H."/>
            <person name="Schaeffer S.W."/>
            <person name="Schatz M.C."/>
            <person name="Schlenke T."/>
            <person name="Schwartz R."/>
            <person name="Segarra C."/>
            <person name="Singh R.S."/>
            <person name="Sirot L."/>
            <person name="Sirota M."/>
            <person name="Sisneros N.B."/>
            <person name="Smith C.D."/>
            <person name="Smith T.F."/>
            <person name="Spieth J."/>
            <person name="Stage D.E."/>
            <person name="Stark A."/>
            <person name="Stephan W."/>
            <person name="Strausberg R.L."/>
            <person name="Strempel S."/>
            <person name="Sturgill D."/>
            <person name="Sutton G."/>
            <person name="Sutton G.G."/>
            <person name="Tao W."/>
            <person name="Teichmann S."/>
            <person name="Tobari Y.N."/>
            <person name="Tomimura Y."/>
            <person name="Tsolas J.M."/>
            <person name="Valente V.L."/>
            <person name="Venter E."/>
            <person name="Venter J.C."/>
            <person name="Vicario S."/>
            <person name="Vieira F.G."/>
            <person name="Vilella A.J."/>
            <person name="Villasante A."/>
            <person name="Walenz B."/>
            <person name="Wang J."/>
            <person name="Wasserman M."/>
            <person name="Watts T."/>
            <person name="Wilson D."/>
            <person name="Wilson R.K."/>
            <person name="Wing R.A."/>
            <person name="Wolfner M.F."/>
            <person name="Wong A."/>
            <person name="Wong G.K."/>
            <person name="Wu C.I."/>
            <person name="Wu G."/>
            <person name="Yamamoto D."/>
            <person name="Yang H.P."/>
            <person name="Yang S.P."/>
            <person name="Yorke J.A."/>
            <person name="Yoshida K."/>
            <person name="Zdobnov E."/>
            <person name="Zhang P."/>
            <person name="Zhang Y."/>
            <person name="Zimin A.V."/>
            <person name="Baldwin J."/>
            <person name="Abdouelleil A."/>
            <person name="Abdulkadir J."/>
            <person name="Abebe A."/>
            <person name="Abera B."/>
            <person name="Abreu J."/>
            <person name="Acer S.C."/>
            <person name="Aftuck L."/>
            <person name="Alexander A."/>
            <person name="An P."/>
            <person name="Anderson E."/>
            <person name="Anderson S."/>
            <person name="Arachi H."/>
            <person name="Azer M."/>
            <person name="Bachantsang P."/>
            <person name="Barry A."/>
            <person name="Bayul T."/>
            <person name="Berlin A."/>
            <person name="Bessette D."/>
            <person name="Bloom T."/>
            <person name="Blye J."/>
            <person name="Boguslavskiy L."/>
            <person name="Bonnet C."/>
            <person name="Boukhgalter B."/>
            <person name="Bourzgui I."/>
            <person name="Brown A."/>
            <person name="Cahill P."/>
            <person name="Channer S."/>
            <person name="Cheshatsang Y."/>
            <person name="Chuda L."/>
            <person name="Citroen M."/>
            <person name="Collymore A."/>
            <person name="Cooke P."/>
            <person name="Costello M."/>
            <person name="D'Aco K."/>
            <person name="Daza R."/>
            <person name="De Haan G."/>
            <person name="DeGray S."/>
            <person name="DeMaso C."/>
            <person name="Dhargay N."/>
            <person name="Dooley K."/>
            <person name="Dooley E."/>
            <person name="Doricent M."/>
            <person name="Dorje P."/>
            <person name="Dorjee K."/>
            <person name="Dupes A."/>
            <person name="Elong R."/>
            <person name="Falk J."/>
            <person name="Farina A."/>
            <person name="Faro S."/>
            <person name="Ferguson D."/>
            <person name="Fisher S."/>
            <person name="Foley C.D."/>
            <person name="Franke A."/>
            <person name="Friedrich D."/>
            <person name="Gadbois L."/>
            <person name="Gearin G."/>
            <person name="Gearin C.R."/>
            <person name="Giannoukos G."/>
            <person name="Goode T."/>
            <person name="Graham J."/>
            <person name="Grandbois E."/>
            <person name="Grewal S."/>
            <person name="Gyaltsen K."/>
            <person name="Hafez N."/>
            <person name="Hagos B."/>
            <person name="Hall J."/>
            <person name="Henson C."/>
            <person name="Hollinger A."/>
            <person name="Honan T."/>
            <person name="Huard M.D."/>
            <person name="Hughes L."/>
            <person name="Hurhula B."/>
            <person name="Husby M.E."/>
            <person name="Kamat A."/>
            <person name="Kanga B."/>
            <person name="Kashin S."/>
            <person name="Khazanovich D."/>
            <person name="Kisner P."/>
            <person name="Lance K."/>
            <person name="Lara M."/>
            <person name="Lee W."/>
            <person name="Lennon N."/>
            <person name="Letendre F."/>
            <person name="LeVine R."/>
            <person name="Lipovsky A."/>
            <person name="Liu X."/>
            <person name="Liu J."/>
            <person name="Liu S."/>
            <person name="Lokyitsang T."/>
            <person name="Lokyitsang Y."/>
            <person name="Lubonja R."/>
            <person name="Lui A."/>
            <person name="MacDonald P."/>
            <person name="Magnisalis V."/>
            <person name="Maru K."/>
            <person name="Matthews C."/>
            <person name="McCusker W."/>
            <person name="McDonough S."/>
            <person name="Mehta T."/>
            <person name="Meldrim J."/>
            <person name="Meneus L."/>
            <person name="Mihai O."/>
            <person name="Mihalev A."/>
            <person name="Mihova T."/>
            <person name="Mittelman R."/>
            <person name="Mlenga V."/>
            <person name="Montmayeur A."/>
            <person name="Mulrain L."/>
            <person name="Navidi A."/>
            <person name="Naylor J."/>
            <person name="Negash T."/>
            <person name="Nguyen T."/>
            <person name="Nguyen N."/>
            <person name="Nicol R."/>
            <person name="Norbu C."/>
            <person name="Norbu N."/>
            <person name="Novod N."/>
            <person name="O'Neill B."/>
            <person name="Osman S."/>
            <person name="Markiewicz E."/>
            <person name="Oyono O.L."/>
            <person name="Patti C."/>
            <person name="Phunkhang P."/>
            <person name="Pierre F."/>
            <person name="Priest M."/>
            <person name="Raghuraman S."/>
            <person name="Rege F."/>
            <person name="Reyes R."/>
            <person name="Rise C."/>
            <person name="Rogov P."/>
            <person name="Ross K."/>
            <person name="Ryan E."/>
            <person name="Settipalli S."/>
            <person name="Shea T."/>
            <person name="Sherpa N."/>
            <person name="Shi L."/>
            <person name="Shih D."/>
            <person name="Sparrow T."/>
            <person name="Spaulding J."/>
            <person name="Stalker J."/>
            <person name="Stange-Thomann N."/>
            <person name="Stavropoulos S."/>
            <person name="Stone C."/>
            <person name="Strader C."/>
            <person name="Tesfaye S."/>
            <person name="Thomson T."/>
            <person name="Thoulutsang Y."/>
            <person name="Thoulutsang D."/>
            <person name="Topham K."/>
            <person name="Topping I."/>
            <person name="Tsamla T."/>
            <person name="Vassiliev H."/>
            <person name="Vo A."/>
            <person name="Wangchuk T."/>
            <person name="Wangdi T."/>
            <person name="Weiand M."/>
            <person name="Wilkinson J."/>
            <person name="Wilson A."/>
            <person name="Yadav S."/>
            <person name="Young G."/>
            <person name="Yu Q."/>
            <person name="Zembek L."/>
            <person name="Zhong D."/>
            <person name="Zimmer A."/>
            <person name="Zwirko Z."/>
            <person name="Jaffe D.B."/>
            <person name="Alvarez P."/>
            <person name="Brockman W."/>
            <person name="Butler J."/>
            <person name="Chin C."/>
            <person name="Gnerre S."/>
            <person name="Grabherr M."/>
            <person name="Kleber M."/>
            <person name="Mauceli E."/>
            <person name="MacCallum I."/>
        </authorList>
    </citation>
    <scope>NUCLEOTIDE SEQUENCE [LARGE SCALE GENOMIC DNA]</scope>
    <source>
        <strain evidence="17">Tucson 15081-1352.22</strain>
    </source>
</reference>
<feature type="compositionally biased region" description="Acidic residues" evidence="11">
    <location>
        <begin position="2059"/>
        <end position="2073"/>
    </location>
</feature>
<dbReference type="SUPFAM" id="SSF57625">
    <property type="entry name" value="Invertebrate chitin-binding proteins"/>
    <property type="match status" value="17"/>
</dbReference>
<dbReference type="SMR" id="B4L9H5"/>
<dbReference type="GO" id="GO:0050832">
    <property type="term" value="P:defense response to fungus"/>
    <property type="evidence" value="ECO:0007669"/>
    <property type="project" value="UniProtKB-ARBA"/>
</dbReference>
<evidence type="ECO:0000259" key="14">
    <source>
        <dbReference type="PROSITE" id="PS50287"/>
    </source>
</evidence>
<feature type="region of interest" description="Disordered" evidence="11">
    <location>
        <begin position="1807"/>
        <end position="1832"/>
    </location>
</feature>
<dbReference type="GO" id="GO:0007614">
    <property type="term" value="P:short-term memory"/>
    <property type="evidence" value="ECO:0007669"/>
    <property type="project" value="EnsemblMetazoa"/>
</dbReference>
<evidence type="ECO:0000256" key="2">
    <source>
        <dbReference type="ARBA" id="ARBA00022525"/>
    </source>
</evidence>
<feature type="domain" description="Chitin-binding type-2" evidence="15">
    <location>
        <begin position="1217"/>
        <end position="1273"/>
    </location>
</feature>
<keyword evidence="2" id="KW-0964">Secreted</keyword>